<dbReference type="GO" id="GO:0043171">
    <property type="term" value="P:peptide catabolic process"/>
    <property type="evidence" value="ECO:0007669"/>
    <property type="project" value="TreeGrafter"/>
</dbReference>
<protein>
    <recommendedName>
        <fullName evidence="1">Aminopeptidase N-like N-terminal domain-containing protein</fullName>
    </recommendedName>
</protein>
<name>A0A5N6RMR0_9ROSI</name>
<dbReference type="GO" id="GO:0006508">
    <property type="term" value="P:proteolysis"/>
    <property type="evidence" value="ECO:0007669"/>
    <property type="project" value="TreeGrafter"/>
</dbReference>
<dbReference type="GO" id="GO:0005615">
    <property type="term" value="C:extracellular space"/>
    <property type="evidence" value="ECO:0007669"/>
    <property type="project" value="TreeGrafter"/>
</dbReference>
<evidence type="ECO:0000259" key="1">
    <source>
        <dbReference type="Pfam" id="PF17900"/>
    </source>
</evidence>
<dbReference type="GO" id="GO:0016020">
    <property type="term" value="C:membrane"/>
    <property type="evidence" value="ECO:0007669"/>
    <property type="project" value="TreeGrafter"/>
</dbReference>
<dbReference type="GO" id="GO:0070006">
    <property type="term" value="F:metalloaminopeptidase activity"/>
    <property type="evidence" value="ECO:0007669"/>
    <property type="project" value="TreeGrafter"/>
</dbReference>
<dbReference type="InterPro" id="IPR045357">
    <property type="entry name" value="Aminopeptidase_N-like_N"/>
</dbReference>
<dbReference type="Gene3D" id="2.60.40.1730">
    <property type="entry name" value="tricorn interacting facor f3 domain"/>
    <property type="match status" value="1"/>
</dbReference>
<dbReference type="Pfam" id="PF17900">
    <property type="entry name" value="Peptidase_M1_N"/>
    <property type="match status" value="1"/>
</dbReference>
<evidence type="ECO:0000313" key="2">
    <source>
        <dbReference type="EMBL" id="KAE8100065.1"/>
    </source>
</evidence>
<dbReference type="GO" id="GO:0008270">
    <property type="term" value="F:zinc ion binding"/>
    <property type="evidence" value="ECO:0007669"/>
    <property type="project" value="TreeGrafter"/>
</dbReference>
<gene>
    <name evidence="2" type="ORF">FH972_017994</name>
</gene>
<dbReference type="PANTHER" id="PTHR11533:SF174">
    <property type="entry name" value="PUROMYCIN-SENSITIVE AMINOPEPTIDASE-RELATED"/>
    <property type="match status" value="1"/>
</dbReference>
<dbReference type="EMBL" id="CM017327">
    <property type="protein sequence ID" value="KAE8100065.1"/>
    <property type="molecule type" value="Genomic_DNA"/>
</dbReference>
<proteinExistence type="predicted"/>
<evidence type="ECO:0000313" key="3">
    <source>
        <dbReference type="Proteomes" id="UP000327013"/>
    </source>
</evidence>
<dbReference type="AlphaFoldDB" id="A0A5N6RMR0"/>
<dbReference type="GO" id="GO:0005737">
    <property type="term" value="C:cytoplasm"/>
    <property type="evidence" value="ECO:0007669"/>
    <property type="project" value="TreeGrafter"/>
</dbReference>
<organism evidence="2 3">
    <name type="scientific">Carpinus fangiana</name>
    <dbReference type="NCBI Taxonomy" id="176857"/>
    <lineage>
        <taxon>Eukaryota</taxon>
        <taxon>Viridiplantae</taxon>
        <taxon>Streptophyta</taxon>
        <taxon>Embryophyta</taxon>
        <taxon>Tracheophyta</taxon>
        <taxon>Spermatophyta</taxon>
        <taxon>Magnoliopsida</taxon>
        <taxon>eudicotyledons</taxon>
        <taxon>Gunneridae</taxon>
        <taxon>Pentapetalae</taxon>
        <taxon>rosids</taxon>
        <taxon>fabids</taxon>
        <taxon>Fagales</taxon>
        <taxon>Betulaceae</taxon>
        <taxon>Carpinus</taxon>
    </lineage>
</organism>
<dbReference type="OrthoDB" id="10031169at2759"/>
<dbReference type="GO" id="GO:0042277">
    <property type="term" value="F:peptide binding"/>
    <property type="evidence" value="ECO:0007669"/>
    <property type="project" value="TreeGrafter"/>
</dbReference>
<accession>A0A5N6RMR0</accession>
<dbReference type="InterPro" id="IPR050344">
    <property type="entry name" value="Peptidase_M1_aminopeptidases"/>
</dbReference>
<dbReference type="SUPFAM" id="SSF63737">
    <property type="entry name" value="Leukotriene A4 hydrolase N-terminal domain"/>
    <property type="match status" value="1"/>
</dbReference>
<reference evidence="2 3" key="1">
    <citation type="submission" date="2019-06" db="EMBL/GenBank/DDBJ databases">
        <title>A chromosomal-level reference genome of Carpinus fangiana (Coryloideae, Betulaceae).</title>
        <authorList>
            <person name="Yang X."/>
            <person name="Wang Z."/>
            <person name="Zhang L."/>
            <person name="Hao G."/>
            <person name="Liu J."/>
            <person name="Yang Y."/>
        </authorList>
    </citation>
    <scope>NUCLEOTIDE SEQUENCE [LARGE SCALE GENOMIC DNA]</scope>
    <source>
        <strain evidence="2">Cfa_2016G</strain>
        <tissue evidence="2">Leaf</tissue>
    </source>
</reference>
<sequence length="123" mass="13619">MEQFNGQPRLPKFAVPKHYDIRLKPDLSACKFAGLVSIDLDIVANTKFIVLNAAELSVTHGSFSFTNQGYSKSKVLRPSNIDLVENDEILVLGFAETLPIGIGVLTIGFEGTLNDKMKGFYRR</sequence>
<dbReference type="PANTHER" id="PTHR11533">
    <property type="entry name" value="PROTEASE M1 ZINC METALLOPROTEASE"/>
    <property type="match status" value="1"/>
</dbReference>
<dbReference type="InterPro" id="IPR042097">
    <property type="entry name" value="Aminopeptidase_N-like_N_sf"/>
</dbReference>
<dbReference type="Proteomes" id="UP000327013">
    <property type="component" value="Chromosome 7"/>
</dbReference>
<keyword evidence="3" id="KW-1185">Reference proteome</keyword>
<feature type="domain" description="Aminopeptidase N-like N-terminal" evidence="1">
    <location>
        <begin position="15"/>
        <end position="122"/>
    </location>
</feature>